<dbReference type="PANTHER" id="PTHR40787">
    <property type="entry name" value="SECRETED PROTEIN"/>
    <property type="match status" value="1"/>
</dbReference>
<sequence length="687" mass="79228">MTEDQLFLLAAVFAARADSTRCKSLWVYFNGPEELFDIICSLWPELDDPCQLQFLFESLPKTSQLHGCTSQDLLVELIETDNKLISMVEMDADTVSQRCHAIKDYAEEYMRQVPPYEERKFATAEGSRIRKRLIVCNELSNEVPMQYQKVSQTLMEDKELSMWIDGIVKPLDHLNKRLKTGIKIKEFEKMDPLSVFHMILDTPNGNPDTVLKIELMPYLHNSNYYELFLDSIINAKDFQLDTNYNFEILYHLLINFKLPNFEAKVYLERLQCQCALILFENESNYLRIGSKARLNQILLKTEKKTRVGTLDITVETLLYYSLLTDGVFKGYSIKDLYAITKEDEATQEGCFALLAKRALDTMTNEEVTFQEIAVLLNREKSPKEIIFSSLSEQKQLSILVEIILEKGYFSFLHELIRNYEYQMGEAVLVKYFWHYFNMASSGSRNSKCLNNAAKIVYLLVEENEGKYCHLQSLLDVTIDISCYPVNVGKTRLSKPSYLLKFKEDPYGLISVLLESNEKLYQDVDATYKILQKLLVAFELESQGNTETERNFVKVLVLHIDHALANMDFRFAYDNTKVLLQKKDINDCWPTIFQVGKFIDPNWHDGEIPTEILFVQLEILGELLHICPVDQVEAVASQWSALELELATRDLVKDPFSLEKSGGLESLVGNRVSLNVVGNRIVNFLSRS</sequence>
<dbReference type="Proteomes" id="UP000019375">
    <property type="component" value="Unassembled WGS sequence"/>
</dbReference>
<dbReference type="OrthoDB" id="342024at2759"/>
<proteinExistence type="predicted"/>
<accession>A0A8J2X4S6</accession>
<dbReference type="GO" id="GO:0006890">
    <property type="term" value="P:retrograde vesicle-mediated transport, Golgi to endoplasmic reticulum"/>
    <property type="evidence" value="ECO:0007669"/>
    <property type="project" value="InterPro"/>
</dbReference>
<dbReference type="GO" id="GO:0015031">
    <property type="term" value="P:protein transport"/>
    <property type="evidence" value="ECO:0007669"/>
    <property type="project" value="UniProtKB-KW"/>
</dbReference>
<evidence type="ECO:0000256" key="4">
    <source>
        <dbReference type="ARBA" id="ARBA00022927"/>
    </source>
</evidence>
<dbReference type="InterPro" id="IPR013244">
    <property type="entry name" value="Sec39_domain"/>
</dbReference>
<keyword evidence="4" id="KW-0653">Protein transport</keyword>
<reference evidence="7" key="1">
    <citation type="journal article" date="2013" name="Genome Announc.">
        <title>Genome sequence of the food spoilage yeast Zygosaccharomyces bailii CLIB 213(T).</title>
        <authorList>
            <person name="Galeote V."/>
            <person name="Bigey F."/>
            <person name="Devillers H."/>
            <person name="Neuveglise C."/>
            <person name="Dequin S."/>
        </authorList>
    </citation>
    <scope>NUCLEOTIDE SEQUENCE [LARGE SCALE GENOMIC DNA]</scope>
    <source>
        <strain evidence="7">CLIB 213 / ATCC 58445 / CBS 680 / CCRC 21525 / NBRC 1098 / NCYC 1416 / NRRL Y-2227</strain>
    </source>
</reference>
<gene>
    <name evidence="6" type="ORF">BN860_03334g</name>
</gene>
<feature type="domain" description="Sec39" evidence="5">
    <location>
        <begin position="325"/>
        <end position="653"/>
    </location>
</feature>
<evidence type="ECO:0000313" key="7">
    <source>
        <dbReference type="Proteomes" id="UP000019375"/>
    </source>
</evidence>
<evidence type="ECO:0000313" key="6">
    <source>
        <dbReference type="EMBL" id="CDF91459.1"/>
    </source>
</evidence>
<evidence type="ECO:0000259" key="5">
    <source>
        <dbReference type="Pfam" id="PF08314"/>
    </source>
</evidence>
<dbReference type="PANTHER" id="PTHR40787:SF3">
    <property type="entry name" value="PROTEIN TRANSPORT PROTEIN SEC39"/>
    <property type="match status" value="1"/>
</dbReference>
<protein>
    <submittedName>
        <fullName evidence="6">ZYBA0S11-03334g1_1</fullName>
    </submittedName>
</protein>
<feature type="domain" description="Sec39" evidence="5">
    <location>
        <begin position="8"/>
        <end position="223"/>
    </location>
</feature>
<evidence type="ECO:0000256" key="2">
    <source>
        <dbReference type="ARBA" id="ARBA00022448"/>
    </source>
</evidence>
<keyword evidence="7" id="KW-1185">Reference proteome</keyword>
<evidence type="ECO:0000256" key="1">
    <source>
        <dbReference type="ARBA" id="ARBA00004240"/>
    </source>
</evidence>
<name>A0A8J2X4S6_ZYGB2</name>
<organism evidence="6 7">
    <name type="scientific">Zygosaccharomyces bailii (strain CLIB 213 / ATCC 58445 / CBS 680 / BCRC 21525 / NBRC 1098 / NCYC 1416 / NRRL Y-2227)</name>
    <dbReference type="NCBI Taxonomy" id="1333698"/>
    <lineage>
        <taxon>Eukaryota</taxon>
        <taxon>Fungi</taxon>
        <taxon>Dikarya</taxon>
        <taxon>Ascomycota</taxon>
        <taxon>Saccharomycotina</taxon>
        <taxon>Saccharomycetes</taxon>
        <taxon>Saccharomycetales</taxon>
        <taxon>Saccharomycetaceae</taxon>
        <taxon>Zygosaccharomyces</taxon>
    </lineage>
</organism>
<dbReference type="GO" id="GO:0005783">
    <property type="term" value="C:endoplasmic reticulum"/>
    <property type="evidence" value="ECO:0007669"/>
    <property type="project" value="UniProtKB-SubCell"/>
</dbReference>
<comment type="subcellular location">
    <subcellularLocation>
        <location evidence="1">Endoplasmic reticulum</location>
    </subcellularLocation>
</comment>
<dbReference type="AlphaFoldDB" id="A0A8J2X4S6"/>
<keyword evidence="2" id="KW-0813">Transport</keyword>
<dbReference type="Pfam" id="PF08314">
    <property type="entry name" value="Sec39"/>
    <property type="match status" value="2"/>
</dbReference>
<evidence type="ECO:0000256" key="3">
    <source>
        <dbReference type="ARBA" id="ARBA00022824"/>
    </source>
</evidence>
<keyword evidence="3" id="KW-0256">Endoplasmic reticulum</keyword>
<dbReference type="EMBL" id="HG316464">
    <property type="protein sequence ID" value="CDF91459.1"/>
    <property type="molecule type" value="Genomic_DNA"/>
</dbReference>